<dbReference type="Gene3D" id="1.10.1660.10">
    <property type="match status" value="1"/>
</dbReference>
<dbReference type="OrthoDB" id="9802944at2"/>
<keyword evidence="3" id="KW-0411">Iron-sulfur</keyword>
<keyword evidence="1" id="KW-0001">2Fe-2S</keyword>
<protein>
    <submittedName>
        <fullName evidence="6">MerR family redox-sensitive transcriptional activator SoxR</fullName>
    </submittedName>
</protein>
<evidence type="ECO:0000256" key="3">
    <source>
        <dbReference type="ARBA" id="ARBA00023014"/>
    </source>
</evidence>
<dbReference type="PANTHER" id="PTHR30204:SF0">
    <property type="entry name" value="REDOX-SENSITIVE TRANSCRIPTIONAL ACTIVATOR SOXR"/>
    <property type="match status" value="1"/>
</dbReference>
<dbReference type="Proteomes" id="UP000319818">
    <property type="component" value="Unassembled WGS sequence"/>
</dbReference>
<dbReference type="NCBIfam" id="TIGR01950">
    <property type="entry name" value="SoxR"/>
    <property type="match status" value="1"/>
</dbReference>
<dbReference type="CDD" id="cd01110">
    <property type="entry name" value="HTH_SoxR"/>
    <property type="match status" value="1"/>
</dbReference>
<keyword evidence="4" id="KW-0238">DNA-binding</keyword>
<dbReference type="InterPro" id="IPR000551">
    <property type="entry name" value="MerR-type_HTH_dom"/>
</dbReference>
<dbReference type="SMART" id="SM00422">
    <property type="entry name" value="HTH_MERR"/>
    <property type="match status" value="1"/>
</dbReference>
<reference evidence="6 7" key="1">
    <citation type="submission" date="2019-06" db="EMBL/GenBank/DDBJ databases">
        <title>Sequencing the genomes of 1000 actinobacteria strains.</title>
        <authorList>
            <person name="Klenk H.-P."/>
        </authorList>
    </citation>
    <scope>NUCLEOTIDE SEQUENCE [LARGE SCALE GENOMIC DNA]</scope>
    <source>
        <strain evidence="6 7">DSM 45511</strain>
    </source>
</reference>
<sequence length="162" mass="18361">MTDTPPPELTVGQVAARSGVAVSALHFYEEKGLISSRRTGGNQRRYPRETLRRVAVIRVAQRVGIPLRVVKEAFATLPDGRTPDREDWARLSAVWCDELNTRIDQLVRLRNSLADCIGCGCLSLDRCLLRNRDDRLGARGRGPRRLFTRAVREEEDQTRPPR</sequence>
<dbReference type="GO" id="GO:0003700">
    <property type="term" value="F:DNA-binding transcription factor activity"/>
    <property type="evidence" value="ECO:0007669"/>
    <property type="project" value="InterPro"/>
</dbReference>
<dbReference type="EMBL" id="VFPH01000003">
    <property type="protein sequence ID" value="TQM36384.1"/>
    <property type="molecule type" value="Genomic_DNA"/>
</dbReference>
<dbReference type="InterPro" id="IPR009061">
    <property type="entry name" value="DNA-bd_dom_put_sf"/>
</dbReference>
<dbReference type="PRINTS" id="PR00040">
    <property type="entry name" value="HTHMERR"/>
</dbReference>
<comment type="caution">
    <text evidence="6">The sequence shown here is derived from an EMBL/GenBank/DDBJ whole genome shotgun (WGS) entry which is preliminary data.</text>
</comment>
<proteinExistence type="predicted"/>
<evidence type="ECO:0000313" key="6">
    <source>
        <dbReference type="EMBL" id="TQM36384.1"/>
    </source>
</evidence>
<dbReference type="GO" id="GO:0003677">
    <property type="term" value="F:DNA binding"/>
    <property type="evidence" value="ECO:0007669"/>
    <property type="project" value="UniProtKB-KW"/>
</dbReference>
<evidence type="ECO:0000313" key="7">
    <source>
        <dbReference type="Proteomes" id="UP000319818"/>
    </source>
</evidence>
<dbReference type="PROSITE" id="PS50937">
    <property type="entry name" value="HTH_MERR_2"/>
    <property type="match status" value="1"/>
</dbReference>
<evidence type="ECO:0000256" key="2">
    <source>
        <dbReference type="ARBA" id="ARBA00023004"/>
    </source>
</evidence>
<keyword evidence="1" id="KW-0479">Metal-binding</keyword>
<evidence type="ECO:0000256" key="1">
    <source>
        <dbReference type="ARBA" id="ARBA00022714"/>
    </source>
</evidence>
<name>A0A543FRK9_9PSEU</name>
<keyword evidence="7" id="KW-1185">Reference proteome</keyword>
<evidence type="ECO:0000259" key="5">
    <source>
        <dbReference type="PROSITE" id="PS50937"/>
    </source>
</evidence>
<dbReference type="GO" id="GO:0006979">
    <property type="term" value="P:response to oxidative stress"/>
    <property type="evidence" value="ECO:0007669"/>
    <property type="project" value="InterPro"/>
</dbReference>
<keyword evidence="2" id="KW-0408">Iron</keyword>
<dbReference type="GO" id="GO:0051537">
    <property type="term" value="F:2 iron, 2 sulfur cluster binding"/>
    <property type="evidence" value="ECO:0007669"/>
    <property type="project" value="UniProtKB-KW"/>
</dbReference>
<dbReference type="PANTHER" id="PTHR30204">
    <property type="entry name" value="REDOX-CYCLING DRUG-SENSING TRANSCRIPTIONAL ACTIVATOR SOXR"/>
    <property type="match status" value="1"/>
</dbReference>
<dbReference type="SUPFAM" id="SSF46955">
    <property type="entry name" value="Putative DNA-binding domain"/>
    <property type="match status" value="1"/>
</dbReference>
<organism evidence="6 7">
    <name type="scientific">Pseudonocardia cypriaca</name>
    <dbReference type="NCBI Taxonomy" id="882449"/>
    <lineage>
        <taxon>Bacteria</taxon>
        <taxon>Bacillati</taxon>
        <taxon>Actinomycetota</taxon>
        <taxon>Actinomycetes</taxon>
        <taxon>Pseudonocardiales</taxon>
        <taxon>Pseudonocardiaceae</taxon>
        <taxon>Pseudonocardia</taxon>
    </lineage>
</organism>
<dbReference type="InterPro" id="IPR010211">
    <property type="entry name" value="Redox-sen_tscrpt-act_SoxR"/>
</dbReference>
<gene>
    <name evidence="6" type="ORF">FB388_7845</name>
</gene>
<dbReference type="PROSITE" id="PS00552">
    <property type="entry name" value="HTH_MERR_1"/>
    <property type="match status" value="1"/>
</dbReference>
<feature type="domain" description="HTH merR-type" evidence="5">
    <location>
        <begin position="8"/>
        <end position="76"/>
    </location>
</feature>
<accession>A0A543FRK9</accession>
<dbReference type="InterPro" id="IPR047057">
    <property type="entry name" value="MerR_fam"/>
</dbReference>
<dbReference type="Pfam" id="PF13411">
    <property type="entry name" value="MerR_1"/>
    <property type="match status" value="1"/>
</dbReference>
<dbReference type="AlphaFoldDB" id="A0A543FRK9"/>
<evidence type="ECO:0000256" key="4">
    <source>
        <dbReference type="ARBA" id="ARBA00023125"/>
    </source>
</evidence>
<dbReference type="RefSeq" id="WP_142107596.1">
    <property type="nucleotide sequence ID" value="NZ_VFPH01000003.1"/>
</dbReference>